<keyword evidence="4 5" id="KW-0694">RNA-binding</keyword>
<comment type="similarity">
    <text evidence="5">Belongs to the class I-like SAM-binding methyltransferase superfamily. rRNA adenine N(6)-methyltransferase family.</text>
</comment>
<dbReference type="PANTHER" id="PTHR11727:SF7">
    <property type="entry name" value="DIMETHYLADENOSINE TRANSFERASE-RELATED"/>
    <property type="match status" value="1"/>
</dbReference>
<dbReference type="Pfam" id="PF00398">
    <property type="entry name" value="RrnaAD"/>
    <property type="match status" value="1"/>
</dbReference>
<dbReference type="InterPro" id="IPR029063">
    <property type="entry name" value="SAM-dependent_MTases_sf"/>
</dbReference>
<accession>A0ABP4GMC0</accession>
<evidence type="ECO:0000313" key="8">
    <source>
        <dbReference type="Proteomes" id="UP001500653"/>
    </source>
</evidence>
<feature type="binding site" evidence="5">
    <location>
        <position position="9"/>
    </location>
    <ligand>
        <name>S-adenosyl-L-methionine</name>
        <dbReference type="ChEBI" id="CHEBI:59789"/>
    </ligand>
</feature>
<dbReference type="PROSITE" id="PS51689">
    <property type="entry name" value="SAM_RNA_A_N6_MT"/>
    <property type="match status" value="1"/>
</dbReference>
<feature type="binding site" evidence="5">
    <location>
        <position position="94"/>
    </location>
    <ligand>
        <name>S-adenosyl-L-methionine</name>
        <dbReference type="ChEBI" id="CHEBI:59789"/>
    </ligand>
</feature>
<dbReference type="SUPFAM" id="SSF53335">
    <property type="entry name" value="S-adenosyl-L-methionine-dependent methyltransferases"/>
    <property type="match status" value="1"/>
</dbReference>
<dbReference type="PANTHER" id="PTHR11727">
    <property type="entry name" value="DIMETHYLADENOSINE TRANSFERASE"/>
    <property type="match status" value="1"/>
</dbReference>
<evidence type="ECO:0000313" key="7">
    <source>
        <dbReference type="EMBL" id="GAA1229999.1"/>
    </source>
</evidence>
<dbReference type="CDD" id="cd02440">
    <property type="entry name" value="AdoMet_MTases"/>
    <property type="match status" value="1"/>
</dbReference>
<keyword evidence="2 5" id="KW-0808">Transferase</keyword>
<evidence type="ECO:0000256" key="2">
    <source>
        <dbReference type="ARBA" id="ARBA00022679"/>
    </source>
</evidence>
<dbReference type="SMART" id="SM00650">
    <property type="entry name" value="rADc"/>
    <property type="match status" value="1"/>
</dbReference>
<proteinExistence type="inferred from homology"/>
<feature type="binding site" evidence="5">
    <location>
        <position position="56"/>
    </location>
    <ligand>
        <name>S-adenosyl-L-methionine</name>
        <dbReference type="ChEBI" id="CHEBI:59789"/>
    </ligand>
</feature>
<gene>
    <name evidence="7" type="ORF">GCM10009676_10840</name>
</gene>
<evidence type="ECO:0000259" key="6">
    <source>
        <dbReference type="SMART" id="SM00650"/>
    </source>
</evidence>
<keyword evidence="8" id="KW-1185">Reference proteome</keyword>
<evidence type="ECO:0000256" key="1">
    <source>
        <dbReference type="ARBA" id="ARBA00022603"/>
    </source>
</evidence>
<feature type="domain" description="Ribosomal RNA adenine methylase transferase N-terminal" evidence="6">
    <location>
        <begin position="16"/>
        <end position="162"/>
    </location>
</feature>
<dbReference type="Proteomes" id="UP001500653">
    <property type="component" value="Unassembled WGS sequence"/>
</dbReference>
<dbReference type="InterPro" id="IPR020598">
    <property type="entry name" value="rRNA_Ade_methylase_Trfase_N"/>
</dbReference>
<sequence>MADPALEQHFLVSPDKLTMLVDAAGIRPSDTVLEVGAGAGTVARAMPPCAGLTVVELDPRLLEALRRAVPHAHIRQGDALQLVHELRYDVLIGSLPDVVTESLIDLLPQLSFRTAVLATGRDSDFGRLPPEFTVTEITRIGGDDFSPPQPSMSRIVRVARRT</sequence>
<comment type="caution">
    <text evidence="7">The sequence shown here is derived from an EMBL/GenBank/DDBJ whole genome shotgun (WGS) entry which is preliminary data.</text>
</comment>
<feature type="binding site" evidence="5">
    <location>
        <position position="11"/>
    </location>
    <ligand>
        <name>S-adenosyl-L-methionine</name>
        <dbReference type="ChEBI" id="CHEBI:59789"/>
    </ligand>
</feature>
<evidence type="ECO:0000256" key="5">
    <source>
        <dbReference type="PROSITE-ProRule" id="PRU01026"/>
    </source>
</evidence>
<name>A0ABP4GMC0_9PSEU</name>
<evidence type="ECO:0000256" key="3">
    <source>
        <dbReference type="ARBA" id="ARBA00022691"/>
    </source>
</evidence>
<protein>
    <recommendedName>
        <fullName evidence="6">Ribosomal RNA adenine methylase transferase N-terminal domain-containing protein</fullName>
    </recommendedName>
</protein>
<feature type="binding site" evidence="5">
    <location>
        <position position="36"/>
    </location>
    <ligand>
        <name>S-adenosyl-L-methionine</name>
        <dbReference type="ChEBI" id="CHEBI:59789"/>
    </ligand>
</feature>
<organism evidence="7 8">
    <name type="scientific">Prauserella halophila</name>
    <dbReference type="NCBI Taxonomy" id="185641"/>
    <lineage>
        <taxon>Bacteria</taxon>
        <taxon>Bacillati</taxon>
        <taxon>Actinomycetota</taxon>
        <taxon>Actinomycetes</taxon>
        <taxon>Pseudonocardiales</taxon>
        <taxon>Pseudonocardiaceae</taxon>
        <taxon>Prauserella</taxon>
    </lineage>
</organism>
<feature type="binding site" evidence="5">
    <location>
        <position position="78"/>
    </location>
    <ligand>
        <name>S-adenosyl-L-methionine</name>
        <dbReference type="ChEBI" id="CHEBI:59789"/>
    </ligand>
</feature>
<reference evidence="8" key="1">
    <citation type="journal article" date="2019" name="Int. J. Syst. Evol. Microbiol.">
        <title>The Global Catalogue of Microorganisms (GCM) 10K type strain sequencing project: providing services to taxonomists for standard genome sequencing and annotation.</title>
        <authorList>
            <consortium name="The Broad Institute Genomics Platform"/>
            <consortium name="The Broad Institute Genome Sequencing Center for Infectious Disease"/>
            <person name="Wu L."/>
            <person name="Ma J."/>
        </authorList>
    </citation>
    <scope>NUCLEOTIDE SEQUENCE [LARGE SCALE GENOMIC DNA]</scope>
    <source>
        <strain evidence="8">JCM 13023</strain>
    </source>
</reference>
<keyword evidence="3 5" id="KW-0949">S-adenosyl-L-methionine</keyword>
<evidence type="ECO:0000256" key="4">
    <source>
        <dbReference type="ARBA" id="ARBA00022884"/>
    </source>
</evidence>
<dbReference type="InterPro" id="IPR001737">
    <property type="entry name" value="KsgA/Erm"/>
</dbReference>
<dbReference type="EMBL" id="BAAALN010000004">
    <property type="protein sequence ID" value="GAA1229999.1"/>
    <property type="molecule type" value="Genomic_DNA"/>
</dbReference>
<keyword evidence="1 5" id="KW-0489">Methyltransferase</keyword>
<dbReference type="Gene3D" id="3.40.50.150">
    <property type="entry name" value="Vaccinia Virus protein VP39"/>
    <property type="match status" value="1"/>
</dbReference>